<evidence type="ECO:0000256" key="2">
    <source>
        <dbReference type="ARBA" id="ARBA00022741"/>
    </source>
</evidence>
<dbReference type="InterPro" id="IPR027417">
    <property type="entry name" value="P-loop_NTPase"/>
</dbReference>
<keyword evidence="2" id="KW-0547">Nucleotide-binding</keyword>
<keyword evidence="1" id="KW-0808">Transferase</keyword>
<keyword evidence="5" id="KW-1185">Reference proteome</keyword>
<dbReference type="Proteomes" id="UP001642520">
    <property type="component" value="Unassembled WGS sequence"/>
</dbReference>
<gene>
    <name evidence="4" type="ORF">XYLVIOL_LOCUS8592</name>
</gene>
<dbReference type="EMBL" id="CAXAJV020001296">
    <property type="protein sequence ID" value="CAL7947935.1"/>
    <property type="molecule type" value="Genomic_DNA"/>
</dbReference>
<organism evidence="4 5">
    <name type="scientific">Xylocopa violacea</name>
    <name type="common">Violet carpenter bee</name>
    <name type="synonym">Apis violacea</name>
    <dbReference type="NCBI Taxonomy" id="135666"/>
    <lineage>
        <taxon>Eukaryota</taxon>
        <taxon>Metazoa</taxon>
        <taxon>Ecdysozoa</taxon>
        <taxon>Arthropoda</taxon>
        <taxon>Hexapoda</taxon>
        <taxon>Insecta</taxon>
        <taxon>Pterygota</taxon>
        <taxon>Neoptera</taxon>
        <taxon>Endopterygota</taxon>
        <taxon>Hymenoptera</taxon>
        <taxon>Apocrita</taxon>
        <taxon>Aculeata</taxon>
        <taxon>Apoidea</taxon>
        <taxon>Anthophila</taxon>
        <taxon>Apidae</taxon>
        <taxon>Xylocopa</taxon>
        <taxon>Xylocopa</taxon>
    </lineage>
</organism>
<evidence type="ECO:0000313" key="5">
    <source>
        <dbReference type="Proteomes" id="UP001642520"/>
    </source>
</evidence>
<comment type="caution">
    <text evidence="4">The sequence shown here is derived from an EMBL/GenBank/DDBJ whole genome shotgun (WGS) entry which is preliminary data.</text>
</comment>
<evidence type="ECO:0000256" key="3">
    <source>
        <dbReference type="ARBA" id="ARBA00022777"/>
    </source>
</evidence>
<protein>
    <recommendedName>
        <fullName evidence="6">Adenylate kinase 8</fullName>
    </recommendedName>
</protein>
<evidence type="ECO:0000256" key="1">
    <source>
        <dbReference type="ARBA" id="ARBA00022679"/>
    </source>
</evidence>
<sequence>MAGLQDAENRARINNAKFLAYMEKHRIYELFYEMATQLMIQKPDDHFVFMKQYLPLAAKRLDIAKIILLAPQYFDRMSLAKVLQEELDVQPLTLKDLRKACSKNDDTCHCEESEDLARAMREILESGALHECGWLLVDLPRTREEARIFQRAGIIPTHVIQLIVSNESENWENVCTDIACPHSRNPKRITNGPKHRRYLRNLRDLCEVYAHCLIEVEVGIRSIDELGKDCAKLARRKKHSGAPSLFRIALIGSRGSGCTTLAKYLAERFNLVHIDYNYIEEQARLQQNPLGEMLRSFEYKWGERPKPEIRIQIVERYIRGYECLKKGWVLSGYPKTVEDFKLLDLSITPPNRVIFVEVNGDVCRQRLLNRRYNITTGSKHHLSTSNYVTNDNCKLGIHPKDFRLIVERDLQEYEESVADMMEYAGESAVKIDGNEEERIVREKVEANLMCPPPSSQLRVPKPPPVIDPMSIEFNPFDEPDPSVFDNIRAPEPTYNFI</sequence>
<dbReference type="Gene3D" id="3.40.50.300">
    <property type="entry name" value="P-loop containing nucleotide triphosphate hydrolases"/>
    <property type="match status" value="2"/>
</dbReference>
<name>A0ABP1P3S9_XYLVO</name>
<evidence type="ECO:0008006" key="6">
    <source>
        <dbReference type="Google" id="ProtNLM"/>
    </source>
</evidence>
<dbReference type="CDD" id="cd22979">
    <property type="entry name" value="DD_AK8"/>
    <property type="match status" value="1"/>
</dbReference>
<reference evidence="4 5" key="1">
    <citation type="submission" date="2024-08" db="EMBL/GenBank/DDBJ databases">
        <authorList>
            <person name="Will J Nash"/>
            <person name="Angela Man"/>
            <person name="Seanna McTaggart"/>
            <person name="Kendall Baker"/>
            <person name="Tom Barker"/>
            <person name="Leah Catchpole"/>
            <person name="Alex Durrant"/>
            <person name="Karim Gharbi"/>
            <person name="Naomi Irish"/>
            <person name="Gemy Kaithakottil"/>
            <person name="Debby Ku"/>
            <person name="Aaliyah Providence"/>
            <person name="Felix Shaw"/>
            <person name="David Swarbreck"/>
            <person name="Chris Watkins"/>
            <person name="Ann M. McCartney"/>
            <person name="Giulio Formenti"/>
            <person name="Alice Mouton"/>
            <person name="Noel Vella"/>
            <person name="Bjorn M von Reumont"/>
            <person name="Adriana Vella"/>
            <person name="Wilfried Haerty"/>
        </authorList>
    </citation>
    <scope>NUCLEOTIDE SEQUENCE [LARGE SCALE GENOMIC DNA]</scope>
</reference>
<proteinExistence type="predicted"/>
<dbReference type="PANTHER" id="PTHR23359">
    <property type="entry name" value="NUCLEOTIDE KINASE"/>
    <property type="match status" value="1"/>
</dbReference>
<dbReference type="Pfam" id="PF00406">
    <property type="entry name" value="ADK"/>
    <property type="match status" value="1"/>
</dbReference>
<dbReference type="InterPro" id="IPR000850">
    <property type="entry name" value="Adenylat/UMP-CMP_kin"/>
</dbReference>
<accession>A0ABP1P3S9</accession>
<evidence type="ECO:0000313" key="4">
    <source>
        <dbReference type="EMBL" id="CAL7947935.1"/>
    </source>
</evidence>
<keyword evidence="3" id="KW-0418">Kinase</keyword>
<dbReference type="SUPFAM" id="SSF52540">
    <property type="entry name" value="P-loop containing nucleoside triphosphate hydrolases"/>
    <property type="match status" value="1"/>
</dbReference>